<dbReference type="Proteomes" id="UP000588068">
    <property type="component" value="Unassembled WGS sequence"/>
</dbReference>
<dbReference type="RefSeq" id="WP_184329974.1">
    <property type="nucleotide sequence ID" value="NZ_JACHHZ010000001.1"/>
</dbReference>
<proteinExistence type="predicted"/>
<evidence type="ECO:0000256" key="1">
    <source>
        <dbReference type="SAM" id="MobiDB-lite"/>
    </source>
</evidence>
<gene>
    <name evidence="2" type="ORF">HNQ60_001078</name>
</gene>
<evidence type="ECO:0008006" key="4">
    <source>
        <dbReference type="Google" id="ProtNLM"/>
    </source>
</evidence>
<dbReference type="EMBL" id="JACHHZ010000001">
    <property type="protein sequence ID" value="MBB6092232.1"/>
    <property type="molecule type" value="Genomic_DNA"/>
</dbReference>
<name>A0A841HJA2_9GAMM</name>
<protein>
    <recommendedName>
        <fullName evidence="4">DUF2007 domain-containing protein</fullName>
    </recommendedName>
</protein>
<evidence type="ECO:0000313" key="3">
    <source>
        <dbReference type="Proteomes" id="UP000588068"/>
    </source>
</evidence>
<evidence type="ECO:0000313" key="2">
    <source>
        <dbReference type="EMBL" id="MBB6092232.1"/>
    </source>
</evidence>
<comment type="caution">
    <text evidence="2">The sequence shown here is derived from an EMBL/GenBank/DDBJ whole genome shotgun (WGS) entry which is preliminary data.</text>
</comment>
<reference evidence="2 3" key="1">
    <citation type="submission" date="2020-08" db="EMBL/GenBank/DDBJ databases">
        <title>Genomic Encyclopedia of Type Strains, Phase IV (KMG-IV): sequencing the most valuable type-strain genomes for metagenomic binning, comparative biology and taxonomic classification.</title>
        <authorList>
            <person name="Goeker M."/>
        </authorList>
    </citation>
    <scope>NUCLEOTIDE SEQUENCE [LARGE SCALE GENOMIC DNA]</scope>
    <source>
        <strain evidence="2 3">DSM 26723</strain>
    </source>
</reference>
<organism evidence="2 3">
    <name type="scientific">Povalibacter uvarum</name>
    <dbReference type="NCBI Taxonomy" id="732238"/>
    <lineage>
        <taxon>Bacteria</taxon>
        <taxon>Pseudomonadati</taxon>
        <taxon>Pseudomonadota</taxon>
        <taxon>Gammaproteobacteria</taxon>
        <taxon>Steroidobacterales</taxon>
        <taxon>Steroidobacteraceae</taxon>
        <taxon>Povalibacter</taxon>
    </lineage>
</organism>
<accession>A0A841HJA2</accession>
<dbReference type="AlphaFoldDB" id="A0A841HJA2"/>
<sequence>MTSEDWQTVAMPTSEASAQVLIGLLQSEGIPARLKANVPVPGLSLSFRVQVPGDQVRRAEDVLRGSQVTEEELTQLAVGTNPPDGG</sequence>
<feature type="region of interest" description="Disordered" evidence="1">
    <location>
        <begin position="67"/>
        <end position="86"/>
    </location>
</feature>
<keyword evidence="3" id="KW-1185">Reference proteome</keyword>